<evidence type="ECO:0000313" key="2">
    <source>
        <dbReference type="Proteomes" id="UP000054516"/>
    </source>
</evidence>
<dbReference type="AlphaFoldDB" id="A0A1S8A8E8"/>
<dbReference type="Proteomes" id="UP000054516">
    <property type="component" value="Unassembled WGS sequence"/>
</dbReference>
<proteinExistence type="predicted"/>
<dbReference type="EMBL" id="DF977470">
    <property type="protein sequence ID" value="GAW26242.1"/>
    <property type="molecule type" value="Genomic_DNA"/>
</dbReference>
<protein>
    <submittedName>
        <fullName evidence="1">Uncharacterized protein</fullName>
    </submittedName>
</protein>
<gene>
    <name evidence="1" type="ORF">SAMD00023353_2500900</name>
</gene>
<dbReference type="OrthoDB" id="4727609at2759"/>
<organism evidence="1">
    <name type="scientific">Rosellinia necatrix</name>
    <name type="common">White root-rot fungus</name>
    <dbReference type="NCBI Taxonomy" id="77044"/>
    <lineage>
        <taxon>Eukaryota</taxon>
        <taxon>Fungi</taxon>
        <taxon>Dikarya</taxon>
        <taxon>Ascomycota</taxon>
        <taxon>Pezizomycotina</taxon>
        <taxon>Sordariomycetes</taxon>
        <taxon>Xylariomycetidae</taxon>
        <taxon>Xylariales</taxon>
        <taxon>Xylariaceae</taxon>
        <taxon>Rosellinia</taxon>
    </lineage>
</organism>
<sequence>MDIIKQNIAEIDCAIIEARQWLKEAKTDRDTEDRQAQISRLEADLVAQQAKLHAKILEEQMKRR</sequence>
<evidence type="ECO:0000313" key="1">
    <source>
        <dbReference type="EMBL" id="GAW26242.1"/>
    </source>
</evidence>
<name>A0A1S8A8E8_ROSNE</name>
<accession>A0A1S8A8E8</accession>
<keyword evidence="2" id="KW-1185">Reference proteome</keyword>
<reference evidence="1" key="1">
    <citation type="submission" date="2016-03" db="EMBL/GenBank/DDBJ databases">
        <title>Draft genome sequence of Rosellinia necatrix.</title>
        <authorList>
            <person name="Kanematsu S."/>
        </authorList>
    </citation>
    <scope>NUCLEOTIDE SEQUENCE [LARGE SCALE GENOMIC DNA]</scope>
    <source>
        <strain evidence="1">W97</strain>
    </source>
</reference>